<feature type="region of interest" description="Disordered" evidence="1">
    <location>
        <begin position="1"/>
        <end position="69"/>
    </location>
</feature>
<evidence type="ECO:0000256" key="1">
    <source>
        <dbReference type="SAM" id="MobiDB-lite"/>
    </source>
</evidence>
<organism evidence="2 3">
    <name type="scientific">Musa troglodytarum</name>
    <name type="common">fe'i banana</name>
    <dbReference type="NCBI Taxonomy" id="320322"/>
    <lineage>
        <taxon>Eukaryota</taxon>
        <taxon>Viridiplantae</taxon>
        <taxon>Streptophyta</taxon>
        <taxon>Embryophyta</taxon>
        <taxon>Tracheophyta</taxon>
        <taxon>Spermatophyta</taxon>
        <taxon>Magnoliopsida</taxon>
        <taxon>Liliopsida</taxon>
        <taxon>Zingiberales</taxon>
        <taxon>Musaceae</taxon>
        <taxon>Musa</taxon>
    </lineage>
</organism>
<dbReference type="AlphaFoldDB" id="A0A9E7GZB7"/>
<name>A0A9E7GZB7_9LILI</name>
<reference evidence="2" key="1">
    <citation type="submission" date="2022-05" db="EMBL/GenBank/DDBJ databases">
        <title>The Musa troglodytarum L. genome provides insights into the mechanism of non-climacteric behaviour and enrichment of carotenoids.</title>
        <authorList>
            <person name="Wang J."/>
        </authorList>
    </citation>
    <scope>NUCLEOTIDE SEQUENCE</scope>
    <source>
        <tissue evidence="2">Leaf</tissue>
    </source>
</reference>
<feature type="compositionally biased region" description="Basic residues" evidence="1">
    <location>
        <begin position="26"/>
        <end position="40"/>
    </location>
</feature>
<proteinExistence type="predicted"/>
<dbReference type="EMBL" id="CP097509">
    <property type="protein sequence ID" value="URE20844.1"/>
    <property type="molecule type" value="Genomic_DNA"/>
</dbReference>
<keyword evidence="3" id="KW-1185">Reference proteome</keyword>
<feature type="compositionally biased region" description="Polar residues" evidence="1">
    <location>
        <begin position="44"/>
        <end position="61"/>
    </location>
</feature>
<accession>A0A9E7GZB7</accession>
<sequence length="69" mass="7446">MQTFTGGLPERARGRRAASTSVAAARHARPHRCRQPRIIRGRSMPTTSPRGGSASVAQPSITHRVPAFL</sequence>
<gene>
    <name evidence="2" type="ORF">MUK42_11688</name>
</gene>
<evidence type="ECO:0000313" key="2">
    <source>
        <dbReference type="EMBL" id="URE20844.1"/>
    </source>
</evidence>
<dbReference type="OrthoDB" id="1843021at2759"/>
<dbReference type="Proteomes" id="UP001055439">
    <property type="component" value="Chromosome 7"/>
</dbReference>
<evidence type="ECO:0000313" key="3">
    <source>
        <dbReference type="Proteomes" id="UP001055439"/>
    </source>
</evidence>
<protein>
    <submittedName>
        <fullName evidence="2">Uncharacterized protein</fullName>
    </submittedName>
</protein>